<dbReference type="PANTHER" id="PTHR33112">
    <property type="entry name" value="DOMAIN PROTEIN, PUTATIVE-RELATED"/>
    <property type="match status" value="1"/>
</dbReference>
<dbReference type="Proteomes" id="UP000639643">
    <property type="component" value="Unassembled WGS sequence"/>
</dbReference>
<protein>
    <recommendedName>
        <fullName evidence="1">Heterokaryon incompatibility domain-containing protein</fullName>
    </recommendedName>
</protein>
<name>A0A8H6KA17_9PEZI</name>
<evidence type="ECO:0000313" key="2">
    <source>
        <dbReference type="EMBL" id="KAF6827587.1"/>
    </source>
</evidence>
<proteinExistence type="predicted"/>
<dbReference type="Pfam" id="PF06985">
    <property type="entry name" value="HET"/>
    <property type="match status" value="1"/>
</dbReference>
<dbReference type="AlphaFoldDB" id="A0A8H6KA17"/>
<organism evidence="2 3">
    <name type="scientific">Colletotrichum musicola</name>
    <dbReference type="NCBI Taxonomy" id="2175873"/>
    <lineage>
        <taxon>Eukaryota</taxon>
        <taxon>Fungi</taxon>
        <taxon>Dikarya</taxon>
        <taxon>Ascomycota</taxon>
        <taxon>Pezizomycotina</taxon>
        <taxon>Sordariomycetes</taxon>
        <taxon>Hypocreomycetidae</taxon>
        <taxon>Glomerellales</taxon>
        <taxon>Glomerellaceae</taxon>
        <taxon>Colletotrichum</taxon>
        <taxon>Colletotrichum orchidearum species complex</taxon>
    </lineage>
</organism>
<dbReference type="InterPro" id="IPR010730">
    <property type="entry name" value="HET"/>
</dbReference>
<accession>A0A8H6KA17</accession>
<dbReference type="EMBL" id="WIGM01000364">
    <property type="protein sequence ID" value="KAF6827587.1"/>
    <property type="molecule type" value="Genomic_DNA"/>
</dbReference>
<keyword evidence="3" id="KW-1185">Reference proteome</keyword>
<evidence type="ECO:0000313" key="3">
    <source>
        <dbReference type="Proteomes" id="UP000639643"/>
    </source>
</evidence>
<gene>
    <name evidence="2" type="ORF">CMUS01_08955</name>
</gene>
<sequence>MSNPCPKCANLSVESLLDLARIDFKAHTFSQEAYFQHHQSFDDLEEAARQGCDFCRLVLESFQRTPCPDEDPWEWPDGWIEVNEPQPEDHSGTMYSIAKGLQVSDIKLCLNATHLYSGQGFEDAQVFDEILVQVGQPYSETEDGTGIWSCPLLRLSLIMPTDRMPRIGDIRIGRYEFDNSVLGVICSQRLAKQWLSECCESHTDCLALDVQELPTRVIDVGTSSRPNDVRLMLSYGKKAKYAALSHCWGGAVSPLLTTDTILAFQEHINVSDLPANFRDAIVITRNLGIRYLWIDSLCIQQDSKADWEMESKKMGLVYRNSTVTISALVSAGSNEGIIKLGRSSPKSPKPATIKVLQDSKDSLHVFVCRKDPKEEDLRILDRDGALTRRGWTLQEYILSPRHILYGKDMIYWRCPQGYISSDGLPEGNRSPQSPYVNLSQVIYSDILSRPHPPPSDLNIILEEYYDLVGAYSQRQLTYGSDKLPAFSGLVQRLHPAIGGDYIAGLWTTDFRNGLLWRAEMMSCHHARDPYRAPSWSWAVTDDLVLFERQDAATKASPSSAELLEYNVELRDPDNPYGEIISAKLIISALTKPLARSRQAIGANWAGEDIGVAAFDEPLESGTTGRGTPKLFRVDTDALDMGDYLMSIEVKMDLFGDSPGTEWAIDVSLFRDEEYIVALIHTDDNTEEGAEWSNSEAWCLVLRQTPDDVQKTYERVGFAKIDSPPRLRWLKTWERQVLTLV</sequence>
<feature type="domain" description="Heterokaryon incompatibility" evidence="1">
    <location>
        <begin position="241"/>
        <end position="395"/>
    </location>
</feature>
<reference evidence="2" key="1">
    <citation type="journal article" date="2020" name="Phytopathology">
        <title>Genome Sequence Resources of Colletotrichum truncatum, C. plurivorum, C. musicola, and C. sojae: Four Species Pathogenic to Soybean (Glycine max).</title>
        <authorList>
            <person name="Rogerio F."/>
            <person name="Boufleur T.R."/>
            <person name="Ciampi-Guillardi M."/>
            <person name="Sukno S.A."/>
            <person name="Thon M.R."/>
            <person name="Massola Junior N.S."/>
            <person name="Baroncelli R."/>
        </authorList>
    </citation>
    <scope>NUCLEOTIDE SEQUENCE</scope>
    <source>
        <strain evidence="2">LFN0074</strain>
    </source>
</reference>
<comment type="caution">
    <text evidence="2">The sequence shown here is derived from an EMBL/GenBank/DDBJ whole genome shotgun (WGS) entry which is preliminary data.</text>
</comment>
<dbReference type="PANTHER" id="PTHR33112:SF16">
    <property type="entry name" value="HETEROKARYON INCOMPATIBILITY DOMAIN-CONTAINING PROTEIN"/>
    <property type="match status" value="1"/>
</dbReference>
<evidence type="ECO:0000259" key="1">
    <source>
        <dbReference type="Pfam" id="PF06985"/>
    </source>
</evidence>
<dbReference type="OrthoDB" id="5362512at2759"/>